<dbReference type="PROSITE" id="PS50110">
    <property type="entry name" value="RESPONSE_REGULATORY"/>
    <property type="match status" value="1"/>
</dbReference>
<dbReference type="GO" id="GO:0000160">
    <property type="term" value="P:phosphorelay signal transduction system"/>
    <property type="evidence" value="ECO:0007669"/>
    <property type="project" value="InterPro"/>
</dbReference>
<evidence type="ECO:0000256" key="6">
    <source>
        <dbReference type="ARBA" id="ARBA00024867"/>
    </source>
</evidence>
<dbReference type="EMBL" id="ATAY01000031">
    <property type="protein sequence ID" value="EPR12025.1"/>
    <property type="molecule type" value="Genomic_DNA"/>
</dbReference>
<gene>
    <name evidence="10" type="ORF">L323_09660</name>
</gene>
<comment type="caution">
    <text evidence="10">The sequence shown here is derived from an EMBL/GenBank/DDBJ whole genome shotgun (WGS) entry which is preliminary data.</text>
</comment>
<evidence type="ECO:0000256" key="1">
    <source>
        <dbReference type="ARBA" id="ARBA00018672"/>
    </source>
</evidence>
<dbReference type="PATRIC" id="fig|1330534.3.peg.1925"/>
<evidence type="ECO:0000256" key="3">
    <source>
        <dbReference type="ARBA" id="ARBA00023015"/>
    </source>
</evidence>
<dbReference type="InterPro" id="IPR011006">
    <property type="entry name" value="CheY-like_superfamily"/>
</dbReference>
<name>U4R1U5_9FIRM</name>
<evidence type="ECO:0000259" key="9">
    <source>
        <dbReference type="PROSITE" id="PS50110"/>
    </source>
</evidence>
<evidence type="ECO:0000256" key="7">
    <source>
        <dbReference type="PROSITE-ProRule" id="PRU00169"/>
    </source>
</evidence>
<dbReference type="PROSITE" id="PS50043">
    <property type="entry name" value="HTH_LUXR_2"/>
    <property type="match status" value="1"/>
</dbReference>
<organism evidence="10 11">
    <name type="scientific">Ruminiclostridium papyrosolvens C7</name>
    <dbReference type="NCBI Taxonomy" id="1330534"/>
    <lineage>
        <taxon>Bacteria</taxon>
        <taxon>Bacillati</taxon>
        <taxon>Bacillota</taxon>
        <taxon>Clostridia</taxon>
        <taxon>Eubacteriales</taxon>
        <taxon>Oscillospiraceae</taxon>
        <taxon>Ruminiclostridium</taxon>
    </lineage>
</organism>
<dbReference type="CDD" id="cd17535">
    <property type="entry name" value="REC_NarL-like"/>
    <property type="match status" value="1"/>
</dbReference>
<dbReference type="InterPro" id="IPR001789">
    <property type="entry name" value="Sig_transdc_resp-reg_receiver"/>
</dbReference>
<dbReference type="InterPro" id="IPR016032">
    <property type="entry name" value="Sig_transdc_resp-reg_C-effctor"/>
</dbReference>
<dbReference type="RefSeq" id="WP_020815466.1">
    <property type="nucleotide sequence ID" value="NZ_ATAY01000031.1"/>
</dbReference>
<proteinExistence type="predicted"/>
<comment type="function">
    <text evidence="6">May play the central regulatory role in sporulation. It may be an element of the effector pathway responsible for the activation of sporulation genes in response to nutritional stress. Spo0A may act in concert with spo0H (a sigma factor) to control the expression of some genes that are critical to the sporulation process.</text>
</comment>
<keyword evidence="4" id="KW-0238">DNA-binding</keyword>
<dbReference type="InterPro" id="IPR058245">
    <property type="entry name" value="NreC/VraR/RcsB-like_REC"/>
</dbReference>
<dbReference type="InterPro" id="IPR039420">
    <property type="entry name" value="WalR-like"/>
</dbReference>
<dbReference type="Pfam" id="PF00196">
    <property type="entry name" value="GerE"/>
    <property type="match status" value="1"/>
</dbReference>
<dbReference type="SMART" id="SM00448">
    <property type="entry name" value="REC"/>
    <property type="match status" value="1"/>
</dbReference>
<feature type="domain" description="HTH luxR-type" evidence="8">
    <location>
        <begin position="139"/>
        <end position="204"/>
    </location>
</feature>
<dbReference type="SUPFAM" id="SSF46894">
    <property type="entry name" value="C-terminal effector domain of the bipartite response regulators"/>
    <property type="match status" value="1"/>
</dbReference>
<evidence type="ECO:0000259" key="8">
    <source>
        <dbReference type="PROSITE" id="PS50043"/>
    </source>
</evidence>
<feature type="modified residue" description="4-aspartylphosphate" evidence="7">
    <location>
        <position position="56"/>
    </location>
</feature>
<dbReference type="SUPFAM" id="SSF52172">
    <property type="entry name" value="CheY-like"/>
    <property type="match status" value="1"/>
</dbReference>
<evidence type="ECO:0000313" key="10">
    <source>
        <dbReference type="EMBL" id="EPR12025.1"/>
    </source>
</evidence>
<dbReference type="GO" id="GO:0003677">
    <property type="term" value="F:DNA binding"/>
    <property type="evidence" value="ECO:0007669"/>
    <property type="project" value="UniProtKB-KW"/>
</dbReference>
<keyword evidence="3" id="KW-0805">Transcription regulation</keyword>
<dbReference type="PANTHER" id="PTHR43214">
    <property type="entry name" value="TWO-COMPONENT RESPONSE REGULATOR"/>
    <property type="match status" value="1"/>
</dbReference>
<dbReference type="PRINTS" id="PR00038">
    <property type="entry name" value="HTHLUXR"/>
</dbReference>
<dbReference type="CDD" id="cd06170">
    <property type="entry name" value="LuxR_C_like"/>
    <property type="match status" value="1"/>
</dbReference>
<dbReference type="OrthoDB" id="9779069at2"/>
<evidence type="ECO:0000256" key="4">
    <source>
        <dbReference type="ARBA" id="ARBA00023125"/>
    </source>
</evidence>
<accession>U4R1U5</accession>
<dbReference type="Pfam" id="PF00072">
    <property type="entry name" value="Response_reg"/>
    <property type="match status" value="1"/>
</dbReference>
<evidence type="ECO:0000313" key="11">
    <source>
        <dbReference type="Proteomes" id="UP000016860"/>
    </source>
</evidence>
<reference evidence="10 11" key="1">
    <citation type="journal article" date="2013" name="Genome Announc.">
        <title>Draft Genome Sequence of the Cellulolytic Bacterium Clostridium papyrosolvens C7 (ATCC 700395).</title>
        <authorList>
            <person name="Zepeda V."/>
            <person name="Dassa B."/>
            <person name="Borovok I."/>
            <person name="Lamed R."/>
            <person name="Bayer E.A."/>
            <person name="Cate J.H."/>
        </authorList>
    </citation>
    <scope>NUCLEOTIDE SEQUENCE [LARGE SCALE GENOMIC DNA]</scope>
    <source>
        <strain evidence="10 11">C7</strain>
    </source>
</reference>
<dbReference type="SMART" id="SM00421">
    <property type="entry name" value="HTH_LUXR"/>
    <property type="match status" value="1"/>
</dbReference>
<evidence type="ECO:0000256" key="2">
    <source>
        <dbReference type="ARBA" id="ARBA00022553"/>
    </source>
</evidence>
<dbReference type="InterPro" id="IPR000792">
    <property type="entry name" value="Tscrpt_reg_LuxR_C"/>
</dbReference>
<feature type="domain" description="Response regulatory" evidence="9">
    <location>
        <begin position="5"/>
        <end position="122"/>
    </location>
</feature>
<keyword evidence="2 7" id="KW-0597">Phosphoprotein</keyword>
<sequence>MKKISVAIVEDDPVWLSSLKIFLENEEDLDVVATAATQKDAVEMAKNNDMDIILMDINLSENNMDGVYAAAEISQAKNVKIIMLTSIESEEVIRNSFTAGAVNYVLKSNYMEIPAAIRAVHNKVSPVEILLKEYSRMKEAEQVAALSNAEREILSLVQQGYSQSKISEVLFKSPGTIKAQINKLLKKMGVANCKQAIKKINTKGILK</sequence>
<dbReference type="Proteomes" id="UP000016860">
    <property type="component" value="Unassembled WGS sequence"/>
</dbReference>
<dbReference type="PANTHER" id="PTHR43214:SF43">
    <property type="entry name" value="TWO-COMPONENT RESPONSE REGULATOR"/>
    <property type="match status" value="1"/>
</dbReference>
<dbReference type="STRING" id="1330534.L323_09660"/>
<dbReference type="Gene3D" id="3.40.50.2300">
    <property type="match status" value="1"/>
</dbReference>
<evidence type="ECO:0000256" key="5">
    <source>
        <dbReference type="ARBA" id="ARBA00023163"/>
    </source>
</evidence>
<dbReference type="AlphaFoldDB" id="U4R1U5"/>
<keyword evidence="5" id="KW-0804">Transcription</keyword>
<protein>
    <recommendedName>
        <fullName evidence="1">Stage 0 sporulation protein A homolog</fullName>
    </recommendedName>
</protein>
<dbReference type="GO" id="GO:0006355">
    <property type="term" value="P:regulation of DNA-templated transcription"/>
    <property type="evidence" value="ECO:0007669"/>
    <property type="project" value="InterPro"/>
</dbReference>